<dbReference type="InParanoid" id="G7E2A9"/>
<accession>G7E2A9</accession>
<dbReference type="EMBL" id="BABT02000110">
    <property type="protein sequence ID" value="GAA96969.1"/>
    <property type="molecule type" value="Genomic_DNA"/>
</dbReference>
<organism evidence="1 2">
    <name type="scientific">Mixia osmundae (strain CBS 9802 / IAM 14324 / JCM 22182 / KY 12970)</name>
    <dbReference type="NCBI Taxonomy" id="764103"/>
    <lineage>
        <taxon>Eukaryota</taxon>
        <taxon>Fungi</taxon>
        <taxon>Dikarya</taxon>
        <taxon>Basidiomycota</taxon>
        <taxon>Pucciniomycotina</taxon>
        <taxon>Mixiomycetes</taxon>
        <taxon>Mixiales</taxon>
        <taxon>Mixiaceae</taxon>
        <taxon>Mixia</taxon>
    </lineage>
</organism>
<proteinExistence type="predicted"/>
<gene>
    <name evidence="1" type="primary">Mo03643</name>
    <name evidence="1" type="ORF">E5Q_03643</name>
</gene>
<reference evidence="1 2" key="2">
    <citation type="journal article" date="2012" name="Open Biol.">
        <title>Characteristics of nucleosomes and linker DNA regions on the genome of the basidiomycete Mixia osmundae revealed by mono- and dinucleosome mapping.</title>
        <authorList>
            <person name="Nishida H."/>
            <person name="Kondo S."/>
            <person name="Matsumoto T."/>
            <person name="Suzuki Y."/>
            <person name="Yoshikawa H."/>
            <person name="Taylor T.D."/>
            <person name="Sugiyama J."/>
        </authorList>
    </citation>
    <scope>NUCLEOTIDE SEQUENCE [LARGE SCALE GENOMIC DNA]</scope>
    <source>
        <strain evidence="2">CBS 9802 / IAM 14324 / JCM 22182 / KY 12970</strain>
    </source>
</reference>
<sequence>MASNEGKLAMTSREIEDLDAPLPILIAFLLATLEAFLPHFNEVRDNLRPALQVLDEIERIRLRNVDAARNALALDQTATTGLGARIRQDNARTRLMKIADAENSAAMADRWLHLSIGFRQAHVYRAMLDTATPDLPGIVSLIRAYFMPATGSLYSEVAEEQRKQVRHCGKAASRDLTLVHHDRSKEGIVHAEAKMSNPKMLLDTLIKHYLQDVGRQQEVLDDIFLATVYPRDDSERSDMSIFDQVERVLDSMPPLSKPWLRSLPEEYDVSIVPKHAIPQSALCRLPWNETRSLFPVGFIIQSGQAAPLRPPSMTRNRSRSMSPLIPTTTIENVQLESPTEKRSVDDILPSFNDTWHRILSGDTQAQLMPRHTIIEPIIPSNTDAAKVTEAFAAKNQLKLNARRQGQPRANLFPLGWDPAANRALDSLAARDIFTPAVAALIDSGT</sequence>
<protein>
    <submittedName>
        <fullName evidence="1">Uncharacterized protein</fullName>
    </submittedName>
</protein>
<evidence type="ECO:0000313" key="1">
    <source>
        <dbReference type="EMBL" id="GAA96969.1"/>
    </source>
</evidence>
<dbReference type="RefSeq" id="XP_014565411.1">
    <property type="nucleotide sequence ID" value="XM_014709925.1"/>
</dbReference>
<reference evidence="1 2" key="1">
    <citation type="journal article" date="2011" name="J. Gen. Appl. Microbiol.">
        <title>Draft genome sequencing of the enigmatic basidiomycete Mixia osmundae.</title>
        <authorList>
            <person name="Nishida H."/>
            <person name="Nagatsuka Y."/>
            <person name="Sugiyama J."/>
        </authorList>
    </citation>
    <scope>NUCLEOTIDE SEQUENCE [LARGE SCALE GENOMIC DNA]</scope>
    <source>
        <strain evidence="2">CBS 9802 / IAM 14324 / JCM 22182 / KY 12970</strain>
    </source>
</reference>
<dbReference type="AlphaFoldDB" id="G7E2A9"/>
<dbReference type="HOGENOM" id="CLU_615514_0_0_1"/>
<evidence type="ECO:0000313" key="2">
    <source>
        <dbReference type="Proteomes" id="UP000009131"/>
    </source>
</evidence>
<name>G7E2A9_MIXOS</name>
<keyword evidence="2" id="KW-1185">Reference proteome</keyword>
<comment type="caution">
    <text evidence="1">The sequence shown here is derived from an EMBL/GenBank/DDBJ whole genome shotgun (WGS) entry which is preliminary data.</text>
</comment>
<dbReference type="Proteomes" id="UP000009131">
    <property type="component" value="Unassembled WGS sequence"/>
</dbReference>